<feature type="region of interest" description="Disordered" evidence="1">
    <location>
        <begin position="1"/>
        <end position="27"/>
    </location>
</feature>
<accession>A0A7J7LXK7</accession>
<evidence type="ECO:0000313" key="3">
    <source>
        <dbReference type="Proteomes" id="UP000541444"/>
    </source>
</evidence>
<name>A0A7J7LXK7_9MAGN</name>
<keyword evidence="3" id="KW-1185">Reference proteome</keyword>
<protein>
    <submittedName>
        <fullName evidence="2">Uncharacterized protein</fullName>
    </submittedName>
</protein>
<comment type="caution">
    <text evidence="2">The sequence shown here is derived from an EMBL/GenBank/DDBJ whole genome shotgun (WGS) entry which is preliminary data.</text>
</comment>
<reference evidence="2 3" key="1">
    <citation type="journal article" date="2020" name="IScience">
        <title>Genome Sequencing of the Endangered Kingdonia uniflora (Circaeasteraceae, Ranunculales) Reveals Potential Mechanisms of Evolutionary Specialization.</title>
        <authorList>
            <person name="Sun Y."/>
            <person name="Deng T."/>
            <person name="Zhang A."/>
            <person name="Moore M.J."/>
            <person name="Landis J.B."/>
            <person name="Lin N."/>
            <person name="Zhang H."/>
            <person name="Zhang X."/>
            <person name="Huang J."/>
            <person name="Zhang X."/>
            <person name="Sun H."/>
            <person name="Wang H."/>
        </authorList>
    </citation>
    <scope>NUCLEOTIDE SEQUENCE [LARGE SCALE GENOMIC DNA]</scope>
    <source>
        <strain evidence="2">TB1705</strain>
        <tissue evidence="2">Leaf</tissue>
    </source>
</reference>
<evidence type="ECO:0000256" key="1">
    <source>
        <dbReference type="SAM" id="MobiDB-lite"/>
    </source>
</evidence>
<evidence type="ECO:0000313" key="2">
    <source>
        <dbReference type="EMBL" id="KAF6147302.1"/>
    </source>
</evidence>
<feature type="non-terminal residue" evidence="2">
    <location>
        <position position="59"/>
    </location>
</feature>
<proteinExistence type="predicted"/>
<organism evidence="2 3">
    <name type="scientific">Kingdonia uniflora</name>
    <dbReference type="NCBI Taxonomy" id="39325"/>
    <lineage>
        <taxon>Eukaryota</taxon>
        <taxon>Viridiplantae</taxon>
        <taxon>Streptophyta</taxon>
        <taxon>Embryophyta</taxon>
        <taxon>Tracheophyta</taxon>
        <taxon>Spermatophyta</taxon>
        <taxon>Magnoliopsida</taxon>
        <taxon>Ranunculales</taxon>
        <taxon>Circaeasteraceae</taxon>
        <taxon>Kingdonia</taxon>
    </lineage>
</organism>
<dbReference type="EMBL" id="JACGCM010001927">
    <property type="protein sequence ID" value="KAF6147302.1"/>
    <property type="molecule type" value="Genomic_DNA"/>
</dbReference>
<sequence length="59" mass="6406">STSLSHSRSKIRQTTTSSDKTVTSPTTAPFRAITNKYSSNSTDKTGVRHSLGFSDNIIM</sequence>
<dbReference type="AlphaFoldDB" id="A0A7J7LXK7"/>
<dbReference type="Proteomes" id="UP000541444">
    <property type="component" value="Unassembled WGS sequence"/>
</dbReference>
<gene>
    <name evidence="2" type="ORF">GIB67_009785</name>
</gene>